<evidence type="ECO:0008006" key="3">
    <source>
        <dbReference type="Google" id="ProtNLM"/>
    </source>
</evidence>
<evidence type="ECO:0000313" key="1">
    <source>
        <dbReference type="EMBL" id="GAA2091387.1"/>
    </source>
</evidence>
<name>A0ABN2WGU8_9ACTN</name>
<evidence type="ECO:0000313" key="2">
    <source>
        <dbReference type="Proteomes" id="UP001500897"/>
    </source>
</evidence>
<reference evidence="1 2" key="1">
    <citation type="journal article" date="2019" name="Int. J. Syst. Evol. Microbiol.">
        <title>The Global Catalogue of Microorganisms (GCM) 10K type strain sequencing project: providing services to taxonomists for standard genome sequencing and annotation.</title>
        <authorList>
            <consortium name="The Broad Institute Genomics Platform"/>
            <consortium name="The Broad Institute Genome Sequencing Center for Infectious Disease"/>
            <person name="Wu L."/>
            <person name="Ma J."/>
        </authorList>
    </citation>
    <scope>NUCLEOTIDE SEQUENCE [LARGE SCALE GENOMIC DNA]</scope>
    <source>
        <strain evidence="1 2">JCM 14559</strain>
    </source>
</reference>
<gene>
    <name evidence="1" type="ORF">GCM10009759_15940</name>
</gene>
<dbReference type="Proteomes" id="UP001500897">
    <property type="component" value="Unassembled WGS sequence"/>
</dbReference>
<comment type="caution">
    <text evidence="1">The sequence shown here is derived from an EMBL/GenBank/DDBJ whole genome shotgun (WGS) entry which is preliminary data.</text>
</comment>
<organism evidence="1 2">
    <name type="scientific">Kitasatospora saccharophila</name>
    <dbReference type="NCBI Taxonomy" id="407973"/>
    <lineage>
        <taxon>Bacteria</taxon>
        <taxon>Bacillati</taxon>
        <taxon>Actinomycetota</taxon>
        <taxon>Actinomycetes</taxon>
        <taxon>Kitasatosporales</taxon>
        <taxon>Streptomycetaceae</taxon>
        <taxon>Kitasatospora</taxon>
    </lineage>
</organism>
<sequence>MTATAQAPAPAAELQRVARTEGLVPALGLLLEAHGAALPLGPTGHALLPERDAAPDPVRRYPLPGGAVVLVHDPRAVRDGARAVDQAALLRLRLGLLQGLRDDCVAHLAERASGESTVLLQQLVKGQLAEALGHQLELAALLDATAPRELTGPVLRDLHSQVTAVGRVLLRLLGAHGFLADGPGATAHVSELLADVYLHAEEAR</sequence>
<keyword evidence="2" id="KW-1185">Reference proteome</keyword>
<accession>A0ABN2WGU8</accession>
<proteinExistence type="predicted"/>
<dbReference type="EMBL" id="BAAANS010000008">
    <property type="protein sequence ID" value="GAA2091387.1"/>
    <property type="molecule type" value="Genomic_DNA"/>
</dbReference>
<protein>
    <recommendedName>
        <fullName evidence="3">Acyl-CoA dehydrogenase-like protein</fullName>
    </recommendedName>
</protein>